<evidence type="ECO:0000256" key="3">
    <source>
        <dbReference type="SAM" id="SignalP"/>
    </source>
</evidence>
<dbReference type="SMART" id="SM00093">
    <property type="entry name" value="SERPIN"/>
    <property type="match status" value="1"/>
</dbReference>
<reference evidence="5" key="1">
    <citation type="thesis" date="2021" institute="BYU ScholarsArchive" country="Provo, UT, USA">
        <title>Applications of and Algorithms for Genome Assembly and Genomic Analyses with an Emphasis on Marine Teleosts.</title>
        <authorList>
            <person name="Pickett B.D."/>
        </authorList>
    </citation>
    <scope>NUCLEOTIDE SEQUENCE</scope>
    <source>
        <strain evidence="5">HI-2016</strain>
    </source>
</reference>
<dbReference type="PANTHER" id="PTHR11461:SF84">
    <property type="entry name" value="PIGMENT EPITHELIUM-DERIVED FACTOR"/>
    <property type="match status" value="1"/>
</dbReference>
<dbReference type="EMBL" id="JAFBMS010000006">
    <property type="protein sequence ID" value="KAG9351620.1"/>
    <property type="molecule type" value="Genomic_DNA"/>
</dbReference>
<name>A0A8T2PHF9_9TELE</name>
<dbReference type="InterPro" id="IPR042178">
    <property type="entry name" value="Serpin_sf_1"/>
</dbReference>
<dbReference type="InterPro" id="IPR023796">
    <property type="entry name" value="Serpin_dom"/>
</dbReference>
<feature type="compositionally biased region" description="Polar residues" evidence="2">
    <location>
        <begin position="353"/>
        <end position="369"/>
    </location>
</feature>
<dbReference type="SUPFAM" id="SSF56574">
    <property type="entry name" value="Serpins"/>
    <property type="match status" value="1"/>
</dbReference>
<dbReference type="PANTHER" id="PTHR11461">
    <property type="entry name" value="SERINE PROTEASE INHIBITOR, SERPIN"/>
    <property type="match status" value="1"/>
</dbReference>
<feature type="region of interest" description="Disordered" evidence="2">
    <location>
        <begin position="349"/>
        <end position="369"/>
    </location>
</feature>
<feature type="chain" id="PRO_5035769531" description="Serpin domain-containing protein" evidence="3">
    <location>
        <begin position="18"/>
        <end position="404"/>
    </location>
</feature>
<comment type="similarity">
    <text evidence="1">Belongs to the serpin family.</text>
</comment>
<dbReference type="AlphaFoldDB" id="A0A8T2PHF9"/>
<comment type="caution">
    <text evidence="5">The sequence shown here is derived from an EMBL/GenBank/DDBJ whole genome shotgun (WGS) entry which is preliminary data.</text>
</comment>
<protein>
    <recommendedName>
        <fullName evidence="4">Serpin domain-containing protein</fullName>
    </recommendedName>
</protein>
<dbReference type="PROSITE" id="PS00284">
    <property type="entry name" value="SERPIN"/>
    <property type="match status" value="1"/>
</dbReference>
<dbReference type="Gene3D" id="3.30.497.10">
    <property type="entry name" value="Antithrombin, subunit I, domain 2"/>
    <property type="match status" value="1"/>
</dbReference>
<evidence type="ECO:0000256" key="2">
    <source>
        <dbReference type="SAM" id="MobiDB-lite"/>
    </source>
</evidence>
<feature type="domain" description="Serpin" evidence="4">
    <location>
        <begin position="50"/>
        <end position="400"/>
    </location>
</feature>
<dbReference type="InterPro" id="IPR023795">
    <property type="entry name" value="Serpin_CS"/>
</dbReference>
<accession>A0A8T2PHF9</accession>
<dbReference type="GO" id="GO:0004867">
    <property type="term" value="F:serine-type endopeptidase inhibitor activity"/>
    <property type="evidence" value="ECO:0007669"/>
    <property type="project" value="InterPro"/>
</dbReference>
<keyword evidence="6" id="KW-1185">Reference proteome</keyword>
<evidence type="ECO:0000259" key="4">
    <source>
        <dbReference type="SMART" id="SM00093"/>
    </source>
</evidence>
<organism evidence="5 6">
    <name type="scientific">Albula glossodonta</name>
    <name type="common">roundjaw bonefish</name>
    <dbReference type="NCBI Taxonomy" id="121402"/>
    <lineage>
        <taxon>Eukaryota</taxon>
        <taxon>Metazoa</taxon>
        <taxon>Chordata</taxon>
        <taxon>Craniata</taxon>
        <taxon>Vertebrata</taxon>
        <taxon>Euteleostomi</taxon>
        <taxon>Actinopterygii</taxon>
        <taxon>Neopterygii</taxon>
        <taxon>Teleostei</taxon>
        <taxon>Albuliformes</taxon>
        <taxon>Albulidae</taxon>
        <taxon>Albula</taxon>
    </lineage>
</organism>
<dbReference type="Gene3D" id="2.30.39.10">
    <property type="entry name" value="Alpha-1-antitrypsin, domain 1"/>
    <property type="match status" value="1"/>
</dbReference>
<dbReference type="InterPro" id="IPR036186">
    <property type="entry name" value="Serpin_sf"/>
</dbReference>
<dbReference type="InterPro" id="IPR042185">
    <property type="entry name" value="Serpin_sf_2"/>
</dbReference>
<sequence>MKTLLLCLGMLFSLSHSQELEPEEGGTEEVVDLFTTPTTKMAAATSDFGYNLFRQLATRDPKSSFLLSPISISAALTQLSMGASSKAERQLYRVLRYHTLQDSQLHDTLRDLLSAIRAPGKGLNSAARVYLDKTEMRIKLEYLNAVEKQYGVRPKALMGGARDQREINDWVKQQTGSKVDRFLSSPLPRNAGVVPLGAAYFKGQWVTKFSQSGQMDNFQVDGAPSAQVPMMKQERYPIKLGSDSDLGCTIAQVQMQGDISMVFFLPDEVTMNMTLIEESLSAEFVQDLAHTLHPVQVDLSLPVLKLSYSTDLLPLLSDMGLSEWLAQTDLVKITTLAAKVNSVRHKVVLETSPEGSQNTGSNPDSTSNSHLSFHVNRPFMFLVRDETSGALLFIGKVLNPRDLA</sequence>
<evidence type="ECO:0000313" key="5">
    <source>
        <dbReference type="EMBL" id="KAG9351620.1"/>
    </source>
</evidence>
<dbReference type="InterPro" id="IPR000215">
    <property type="entry name" value="Serpin_fam"/>
</dbReference>
<evidence type="ECO:0000313" key="6">
    <source>
        <dbReference type="Proteomes" id="UP000824540"/>
    </source>
</evidence>
<dbReference type="Pfam" id="PF00079">
    <property type="entry name" value="Serpin"/>
    <property type="match status" value="1"/>
</dbReference>
<evidence type="ECO:0000256" key="1">
    <source>
        <dbReference type="RuleBase" id="RU000411"/>
    </source>
</evidence>
<dbReference type="GO" id="GO:0016525">
    <property type="term" value="P:negative regulation of angiogenesis"/>
    <property type="evidence" value="ECO:0007669"/>
    <property type="project" value="TreeGrafter"/>
</dbReference>
<keyword evidence="3" id="KW-0732">Signal</keyword>
<feature type="signal peptide" evidence="3">
    <location>
        <begin position="1"/>
        <end position="17"/>
    </location>
</feature>
<dbReference type="OrthoDB" id="9995163at2759"/>
<proteinExistence type="inferred from homology"/>
<dbReference type="Proteomes" id="UP000824540">
    <property type="component" value="Unassembled WGS sequence"/>
</dbReference>
<dbReference type="GO" id="GO:0005615">
    <property type="term" value="C:extracellular space"/>
    <property type="evidence" value="ECO:0007669"/>
    <property type="project" value="InterPro"/>
</dbReference>
<gene>
    <name evidence="5" type="ORF">JZ751_022871</name>
</gene>